<proteinExistence type="predicted"/>
<reference evidence="2 3" key="1">
    <citation type="submission" date="2024-07" db="EMBL/GenBank/DDBJ databases">
        <title>Section-level genome sequencing and comparative genomics of Aspergillus sections Usti and Cavernicolus.</title>
        <authorList>
            <consortium name="Lawrence Berkeley National Laboratory"/>
            <person name="Nybo J.L."/>
            <person name="Vesth T.C."/>
            <person name="Theobald S."/>
            <person name="Frisvad J.C."/>
            <person name="Larsen T.O."/>
            <person name="Kjaerboelling I."/>
            <person name="Rothschild-Mancinelli K."/>
            <person name="Lyhne E.K."/>
            <person name="Kogle M.E."/>
            <person name="Barry K."/>
            <person name="Clum A."/>
            <person name="Na H."/>
            <person name="Ledsgaard L."/>
            <person name="Lin J."/>
            <person name="Lipzen A."/>
            <person name="Kuo A."/>
            <person name="Riley R."/>
            <person name="Mondo S."/>
            <person name="Labutti K."/>
            <person name="Haridas S."/>
            <person name="Pangalinan J."/>
            <person name="Salamov A.A."/>
            <person name="Simmons B.A."/>
            <person name="Magnuson J.K."/>
            <person name="Chen J."/>
            <person name="Drula E."/>
            <person name="Henrissat B."/>
            <person name="Wiebenga A."/>
            <person name="Lubbers R.J."/>
            <person name="Gomes A.C."/>
            <person name="Makela M.R."/>
            <person name="Stajich J."/>
            <person name="Grigoriev I.V."/>
            <person name="Mortensen U.H."/>
            <person name="De Vries R.P."/>
            <person name="Baker S.E."/>
            <person name="Andersen M.R."/>
        </authorList>
    </citation>
    <scope>NUCLEOTIDE SEQUENCE [LARGE SCALE GENOMIC DNA]</scope>
    <source>
        <strain evidence="2 3">CBS 209.92</strain>
    </source>
</reference>
<evidence type="ECO:0000313" key="2">
    <source>
        <dbReference type="EMBL" id="KAL2801360.1"/>
    </source>
</evidence>
<gene>
    <name evidence="2" type="ORF">BJX66DRAFT_7927</name>
</gene>
<dbReference type="EMBL" id="JBFTWV010000001">
    <property type="protein sequence ID" value="KAL2801360.1"/>
    <property type="molecule type" value="Genomic_DNA"/>
</dbReference>
<feature type="compositionally biased region" description="Basic residues" evidence="1">
    <location>
        <begin position="86"/>
        <end position="99"/>
    </location>
</feature>
<organism evidence="2 3">
    <name type="scientific">Aspergillus keveii</name>
    <dbReference type="NCBI Taxonomy" id="714993"/>
    <lineage>
        <taxon>Eukaryota</taxon>
        <taxon>Fungi</taxon>
        <taxon>Dikarya</taxon>
        <taxon>Ascomycota</taxon>
        <taxon>Pezizomycotina</taxon>
        <taxon>Eurotiomycetes</taxon>
        <taxon>Eurotiomycetidae</taxon>
        <taxon>Eurotiales</taxon>
        <taxon>Aspergillaceae</taxon>
        <taxon>Aspergillus</taxon>
        <taxon>Aspergillus subgen. Nidulantes</taxon>
    </lineage>
</organism>
<sequence length="149" mass="17592">MYQTRTKSTPDFALVQIEMLFPALPPRQKQAQKTKINEDKISQYNYWTANNRVGQRSQTDEGKKQEAGLHWRRQTRSANQQSQRKWGGRRKRESKGRKRGEREERTASIKVNIRDGLYSPGSRADFWSAKNTNLYFFKRPSRRAQVSQI</sequence>
<name>A0ABR4GSB4_9EURO</name>
<evidence type="ECO:0000313" key="3">
    <source>
        <dbReference type="Proteomes" id="UP001610563"/>
    </source>
</evidence>
<protein>
    <submittedName>
        <fullName evidence="2">Uncharacterized protein</fullName>
    </submittedName>
</protein>
<keyword evidence="3" id="KW-1185">Reference proteome</keyword>
<comment type="caution">
    <text evidence="2">The sequence shown here is derived from an EMBL/GenBank/DDBJ whole genome shotgun (WGS) entry which is preliminary data.</text>
</comment>
<feature type="region of interest" description="Disordered" evidence="1">
    <location>
        <begin position="26"/>
        <end position="107"/>
    </location>
</feature>
<feature type="compositionally biased region" description="Polar residues" evidence="1">
    <location>
        <begin position="42"/>
        <end position="57"/>
    </location>
</feature>
<dbReference type="Proteomes" id="UP001610563">
    <property type="component" value="Unassembled WGS sequence"/>
</dbReference>
<accession>A0ABR4GSB4</accession>
<evidence type="ECO:0000256" key="1">
    <source>
        <dbReference type="SAM" id="MobiDB-lite"/>
    </source>
</evidence>
<feature type="compositionally biased region" description="Basic and acidic residues" evidence="1">
    <location>
        <begin position="58"/>
        <end position="69"/>
    </location>
</feature>